<dbReference type="PANTHER" id="PTHR45527:SF1">
    <property type="entry name" value="FATTY ACID SYNTHASE"/>
    <property type="match status" value="1"/>
</dbReference>
<keyword evidence="3" id="KW-0597">Phosphoprotein</keyword>
<dbReference type="InterPro" id="IPR029058">
    <property type="entry name" value="AB_hydrolase_fold"/>
</dbReference>
<dbReference type="SUPFAM" id="SSF47336">
    <property type="entry name" value="ACP-like"/>
    <property type="match status" value="2"/>
</dbReference>
<dbReference type="AlphaFoldDB" id="A0A7W7Q370"/>
<gene>
    <name evidence="5" type="ORF">FHR82_002388</name>
</gene>
<dbReference type="InterPro" id="IPR036736">
    <property type="entry name" value="ACP-like_sf"/>
</dbReference>
<name>A0A7W7Q370_9PSEU</name>
<dbReference type="EMBL" id="JACHJQ010000002">
    <property type="protein sequence ID" value="MBB4906171.1"/>
    <property type="molecule type" value="Genomic_DNA"/>
</dbReference>
<dbReference type="SUPFAM" id="SSF56801">
    <property type="entry name" value="Acetyl-CoA synthetase-like"/>
    <property type="match status" value="1"/>
</dbReference>
<dbReference type="GO" id="GO:0031177">
    <property type="term" value="F:phosphopantetheine binding"/>
    <property type="evidence" value="ECO:0007669"/>
    <property type="project" value="InterPro"/>
</dbReference>
<evidence type="ECO:0000313" key="6">
    <source>
        <dbReference type="Proteomes" id="UP000520767"/>
    </source>
</evidence>
<dbReference type="Gene3D" id="3.30.559.30">
    <property type="entry name" value="Nonribosomal peptide synthetase, condensation domain"/>
    <property type="match status" value="1"/>
</dbReference>
<feature type="domain" description="Carrier" evidence="4">
    <location>
        <begin position="995"/>
        <end position="1070"/>
    </location>
</feature>
<keyword evidence="2" id="KW-0596">Phosphopantetheine</keyword>
<dbReference type="Pfam" id="PF00668">
    <property type="entry name" value="Condensation"/>
    <property type="match status" value="1"/>
</dbReference>
<dbReference type="Gene3D" id="3.40.50.12780">
    <property type="entry name" value="N-terminal domain of ligase-like"/>
    <property type="match status" value="1"/>
</dbReference>
<feature type="domain" description="Carrier" evidence="4">
    <location>
        <begin position="491"/>
        <end position="567"/>
    </location>
</feature>
<evidence type="ECO:0000256" key="3">
    <source>
        <dbReference type="ARBA" id="ARBA00022553"/>
    </source>
</evidence>
<evidence type="ECO:0000256" key="1">
    <source>
        <dbReference type="ARBA" id="ARBA00001957"/>
    </source>
</evidence>
<dbReference type="PROSITE" id="PS00012">
    <property type="entry name" value="PHOSPHOPANTETHEINE"/>
    <property type="match status" value="2"/>
</dbReference>
<dbReference type="InterPro" id="IPR020845">
    <property type="entry name" value="AMP-binding_CS"/>
</dbReference>
<evidence type="ECO:0000256" key="2">
    <source>
        <dbReference type="ARBA" id="ARBA00022450"/>
    </source>
</evidence>
<dbReference type="Gene3D" id="3.30.559.10">
    <property type="entry name" value="Chloramphenicol acetyltransferase-like domain"/>
    <property type="match status" value="1"/>
</dbReference>
<dbReference type="Pfam" id="PF13193">
    <property type="entry name" value="AMP-binding_C"/>
    <property type="match status" value="1"/>
</dbReference>
<dbReference type="SUPFAM" id="SSF52777">
    <property type="entry name" value="CoA-dependent acyltransferases"/>
    <property type="match status" value="2"/>
</dbReference>
<dbReference type="InterPro" id="IPR010071">
    <property type="entry name" value="AA_adenyl_dom"/>
</dbReference>
<dbReference type="InterPro" id="IPR042099">
    <property type="entry name" value="ANL_N_sf"/>
</dbReference>
<organism evidence="5 6">
    <name type="scientific">Actinophytocola algeriensis</name>
    <dbReference type="NCBI Taxonomy" id="1768010"/>
    <lineage>
        <taxon>Bacteria</taxon>
        <taxon>Bacillati</taxon>
        <taxon>Actinomycetota</taxon>
        <taxon>Actinomycetes</taxon>
        <taxon>Pseudonocardiales</taxon>
        <taxon>Pseudonocardiaceae</taxon>
    </lineage>
</organism>
<comment type="cofactor">
    <cofactor evidence="1">
        <name>pantetheine 4'-phosphate</name>
        <dbReference type="ChEBI" id="CHEBI:47942"/>
    </cofactor>
</comment>
<dbReference type="Gene3D" id="1.10.1200.10">
    <property type="entry name" value="ACP-like"/>
    <property type="match status" value="1"/>
</dbReference>
<dbReference type="RefSeq" id="WP_184810281.1">
    <property type="nucleotide sequence ID" value="NZ_JACHJQ010000002.1"/>
</dbReference>
<dbReference type="InterPro" id="IPR045851">
    <property type="entry name" value="AMP-bd_C_sf"/>
</dbReference>
<dbReference type="PANTHER" id="PTHR45527">
    <property type="entry name" value="NONRIBOSOMAL PEPTIDE SYNTHETASE"/>
    <property type="match status" value="1"/>
</dbReference>
<dbReference type="CDD" id="cd05930">
    <property type="entry name" value="A_NRPS"/>
    <property type="match status" value="1"/>
</dbReference>
<dbReference type="PROSITE" id="PS50075">
    <property type="entry name" value="CARRIER"/>
    <property type="match status" value="2"/>
</dbReference>
<dbReference type="InterPro" id="IPR001242">
    <property type="entry name" value="Condensation_dom"/>
</dbReference>
<dbReference type="Gene3D" id="3.30.300.30">
    <property type="match status" value="1"/>
</dbReference>
<evidence type="ECO:0000313" key="5">
    <source>
        <dbReference type="EMBL" id="MBB4906171.1"/>
    </source>
</evidence>
<dbReference type="InterPro" id="IPR020806">
    <property type="entry name" value="PKS_PP-bd"/>
</dbReference>
<dbReference type="InterPro" id="IPR025110">
    <property type="entry name" value="AMP-bd_C"/>
</dbReference>
<comment type="caution">
    <text evidence="5">The sequence shown here is derived from an EMBL/GenBank/DDBJ whole genome shotgun (WGS) entry which is preliminary data.</text>
</comment>
<dbReference type="Proteomes" id="UP000520767">
    <property type="component" value="Unassembled WGS sequence"/>
</dbReference>
<dbReference type="Pfam" id="PF00501">
    <property type="entry name" value="AMP-binding"/>
    <property type="match status" value="1"/>
</dbReference>
<dbReference type="GO" id="GO:0005737">
    <property type="term" value="C:cytoplasm"/>
    <property type="evidence" value="ECO:0007669"/>
    <property type="project" value="TreeGrafter"/>
</dbReference>
<dbReference type="InterPro" id="IPR023213">
    <property type="entry name" value="CAT-like_dom_sf"/>
</dbReference>
<reference evidence="5 6" key="1">
    <citation type="submission" date="2020-08" db="EMBL/GenBank/DDBJ databases">
        <title>Genomic Encyclopedia of Type Strains, Phase III (KMG-III): the genomes of soil and plant-associated and newly described type strains.</title>
        <authorList>
            <person name="Whitman W."/>
        </authorList>
    </citation>
    <scope>NUCLEOTIDE SEQUENCE [LARGE SCALE GENOMIC DNA]</scope>
    <source>
        <strain evidence="5 6">CECT 8960</strain>
    </source>
</reference>
<keyword evidence="6" id="KW-1185">Reference proteome</keyword>
<accession>A0A7W7Q370</accession>
<dbReference type="SMART" id="SM00823">
    <property type="entry name" value="PKS_PP"/>
    <property type="match status" value="2"/>
</dbReference>
<dbReference type="GO" id="GO:0003824">
    <property type="term" value="F:catalytic activity"/>
    <property type="evidence" value="ECO:0007669"/>
    <property type="project" value="InterPro"/>
</dbReference>
<dbReference type="Pfam" id="PF00550">
    <property type="entry name" value="PP-binding"/>
    <property type="match status" value="2"/>
</dbReference>
<sequence length="1086" mass="114694">MPRDIPTAFAAHVADRPHATAVVGDGTHRTYAELDREAGAFATALRRHGAGPEDVVAVVADRGPRYVAMVLGVLRTGAAFVPVAPDTPVDRARRMCGAARVRVVLAEPEHEARAKEFAPAPVVTAAGAAVAAPVERHPEGLAYVIFTSGSTGVPKGAMVVDAGMANHTAAKVADLALRRDDVVGFTAPLSFDISVWQALTGLTVGAAVAVAAPENLAEPAELAAWVRRHGVTVLEIVPSFLAVVVEQLAADPGMRAALRSLRFLVATGEALPAPLVRRWYDCCPDVGVVNAYGPTECSDDVTHHLVSAQECAGRDWPPIGREVLNTRLYVVDEHGGECQDGTAGELYVGGRGVGRGYVADPVATALAFVPDHLTGAAGARLYRTGDLGTRGADGALDYHGRRDRQVKVRGHRVELGDVEAGLLRVPDVTAAACVLSAGRLHAFVTVRGGTEADRVLAHVRASAPGYLVPHRVTVVDEIPTNVAGKADHRALLGVPEPDAVRALVAEVLDVPSVAADENFFAAGGDSLVAMTLVAAARTRFAADTLSLRAFLADPTPRGLAAALTAARAAPDAAAAPPVPGALSSGQERLWFLEQLQPGKGAQLIHVELALTGLLDRDALRHALDAVVARHEPLRTVFTQEGGVPAGAVWPEATVRLSEDGVPDHGLSAATPRPPLMTAHLRRVADDHHVLTLVLHHLVADGWSLAILGREIAEHYQRWLDGDTAVSPPAATFGQYIAEERRWLAGAEAVEHERYWTGRLAGAPPAIDLPVDRPRPVVGDFTARHVVTELSARETSTVVATARAADATPFMAVVAAFHAVLRDLTGTDDVVVGIDSVNRSWPGSEELVGTFVNQLPVRLAGGGRTFGELLDLARTRCLGAYEHDRLPFHKIVAAVAPPRRAGRFPLFQVKVTHQSAWRTGTSLPDIEVVPSDHGEPVTDLDLMLDVSGEHDRLRLELLYRPEILDESTAARWLAAVAHVLRTGAAAPGAGVAAPGAVRTPTEQVVADVWCELLGRDSVDVEDNFFEIGGHSLLAVQVTHEISVRTGFPLELEALFELGTVAEIAAAVDRGRADVGAPAVLAGYEGEL</sequence>
<protein>
    <submittedName>
        <fullName evidence="5">Amino acid adenylation domain-containing protein</fullName>
    </submittedName>
</protein>
<dbReference type="InterPro" id="IPR009081">
    <property type="entry name" value="PP-bd_ACP"/>
</dbReference>
<evidence type="ECO:0000259" key="4">
    <source>
        <dbReference type="PROSITE" id="PS50075"/>
    </source>
</evidence>
<dbReference type="Gene3D" id="3.40.50.1820">
    <property type="entry name" value="alpha/beta hydrolase"/>
    <property type="match status" value="1"/>
</dbReference>
<dbReference type="NCBIfam" id="TIGR01733">
    <property type="entry name" value="AA-adenyl-dom"/>
    <property type="match status" value="1"/>
</dbReference>
<dbReference type="PROSITE" id="PS00455">
    <property type="entry name" value="AMP_BINDING"/>
    <property type="match status" value="1"/>
</dbReference>
<dbReference type="GO" id="GO:0044550">
    <property type="term" value="P:secondary metabolite biosynthetic process"/>
    <property type="evidence" value="ECO:0007669"/>
    <property type="project" value="TreeGrafter"/>
</dbReference>
<dbReference type="CDD" id="cd19531">
    <property type="entry name" value="LCL_NRPS-like"/>
    <property type="match status" value="1"/>
</dbReference>
<dbReference type="InterPro" id="IPR006162">
    <property type="entry name" value="Ppantetheine_attach_site"/>
</dbReference>
<dbReference type="GO" id="GO:0043041">
    <property type="term" value="P:amino acid activation for nonribosomal peptide biosynthetic process"/>
    <property type="evidence" value="ECO:0007669"/>
    <property type="project" value="TreeGrafter"/>
</dbReference>
<dbReference type="InterPro" id="IPR000873">
    <property type="entry name" value="AMP-dep_synth/lig_dom"/>
</dbReference>
<dbReference type="GO" id="GO:0008610">
    <property type="term" value="P:lipid biosynthetic process"/>
    <property type="evidence" value="ECO:0007669"/>
    <property type="project" value="UniProtKB-ARBA"/>
</dbReference>
<proteinExistence type="predicted"/>